<dbReference type="RefSeq" id="XP_066912043.1">
    <property type="nucleotide sequence ID" value="XM_067055942.1"/>
</dbReference>
<dbReference type="GO" id="GO:0006508">
    <property type="term" value="P:proteolysis"/>
    <property type="evidence" value="ECO:0007669"/>
    <property type="project" value="UniProtKB-KW"/>
</dbReference>
<evidence type="ECO:0000256" key="2">
    <source>
        <dbReference type="ARBA" id="ARBA00011074"/>
    </source>
</evidence>
<dbReference type="InterPro" id="IPR006594">
    <property type="entry name" value="LisH"/>
</dbReference>
<dbReference type="PANTHER" id="PTHR12473">
    <property type="entry name" value="UBIQUITIN CARBOXYL-TERMINAL HYDROLASE MINDY-4-RELATED"/>
    <property type="match status" value="1"/>
</dbReference>
<proteinExistence type="inferred from homology"/>
<evidence type="ECO:0000256" key="5">
    <source>
        <dbReference type="ARBA" id="ARBA00022801"/>
    </source>
</evidence>
<organism evidence="11 12">
    <name type="scientific">Clytia hemisphaerica</name>
    <dbReference type="NCBI Taxonomy" id="252671"/>
    <lineage>
        <taxon>Eukaryota</taxon>
        <taxon>Metazoa</taxon>
        <taxon>Cnidaria</taxon>
        <taxon>Hydrozoa</taxon>
        <taxon>Hydroidolina</taxon>
        <taxon>Leptothecata</taxon>
        <taxon>Obeliida</taxon>
        <taxon>Clytiidae</taxon>
        <taxon>Clytia</taxon>
    </lineage>
</organism>
<dbReference type="InterPro" id="IPR025257">
    <property type="entry name" value="MINDY-3/4_CD"/>
</dbReference>
<comment type="function">
    <text evidence="8">Hydrolase that can remove 'Lys-48'-linked conjugated ubiquitin from proteins.</text>
</comment>
<dbReference type="PROSITE" id="PS50896">
    <property type="entry name" value="LISH"/>
    <property type="match status" value="1"/>
</dbReference>
<keyword evidence="4 8" id="KW-0833">Ubl conjugation pathway</keyword>
<evidence type="ECO:0000256" key="7">
    <source>
        <dbReference type="ARBA" id="ARBA00037630"/>
    </source>
</evidence>
<evidence type="ECO:0000256" key="9">
    <source>
        <dbReference type="SAM" id="MobiDB-lite"/>
    </source>
</evidence>
<dbReference type="PANTHER" id="PTHR12473:SF8">
    <property type="entry name" value="UBIQUITIN CARBOXYL-TERMINAL HYDROLASE MINDY-4-RELATED"/>
    <property type="match status" value="1"/>
</dbReference>
<evidence type="ECO:0000313" key="11">
    <source>
        <dbReference type="EnsemblMetazoa" id="CLYHEMP008287.1"/>
    </source>
</evidence>
<evidence type="ECO:0000259" key="10">
    <source>
        <dbReference type="SMART" id="SM01174"/>
    </source>
</evidence>
<dbReference type="GeneID" id="136799252"/>
<dbReference type="AlphaFoldDB" id="A0A7M5UYW2"/>
<comment type="similarity">
    <text evidence="2 8">Belongs to the MINDY deubiquitinase family. FAM188 subfamily.</text>
</comment>
<dbReference type="Pfam" id="PF13898">
    <property type="entry name" value="MINDY-3_4_CD"/>
    <property type="match status" value="1"/>
</dbReference>
<evidence type="ECO:0000256" key="3">
    <source>
        <dbReference type="ARBA" id="ARBA00022670"/>
    </source>
</evidence>
<evidence type="ECO:0000256" key="8">
    <source>
        <dbReference type="RuleBase" id="RU367088"/>
    </source>
</evidence>
<dbReference type="Proteomes" id="UP000594262">
    <property type="component" value="Unplaced"/>
</dbReference>
<keyword evidence="12" id="KW-1185">Reference proteome</keyword>
<evidence type="ECO:0000313" key="12">
    <source>
        <dbReference type="Proteomes" id="UP000594262"/>
    </source>
</evidence>
<keyword evidence="3 8" id="KW-0645">Protease</keyword>
<keyword evidence="5 8" id="KW-0378">Hydrolase</keyword>
<dbReference type="EnsemblMetazoa" id="CLYHEMT008287.1">
    <property type="protein sequence ID" value="CLYHEMP008287.1"/>
    <property type="gene ID" value="CLYHEMG008287"/>
</dbReference>
<comment type="catalytic activity">
    <reaction evidence="1 8">
        <text>Thiol-dependent hydrolysis of ester, thioester, amide, peptide and isopeptide bonds formed by the C-terminal Gly of ubiquitin (a 76-residue protein attached to proteins as an intracellular targeting signal).</text>
        <dbReference type="EC" id="3.4.19.12"/>
    </reaction>
</comment>
<evidence type="ECO:0000256" key="6">
    <source>
        <dbReference type="ARBA" id="ARBA00022807"/>
    </source>
</evidence>
<feature type="compositionally biased region" description="Basic and acidic residues" evidence="9">
    <location>
        <begin position="153"/>
        <end position="162"/>
    </location>
</feature>
<comment type="function">
    <text evidence="7">Probable hydrolase that can remove 'Lys-48'-linked conjugated ubiquitin from proteins.</text>
</comment>
<sequence>MDKPTTEILSLSLVREYLSRRGYRKTLHAFDKETQKKEQSITNRRTLADQLNIWDLIKQNKKNGDKYQSFYELIVDFILRERKDLKKSSRDSTLKDGSNTSLHDVKHSTPIRCNRTRQSHQNLKECQNDKNEEDRWLSDVLTGIQKDKKVIEAKTKKNDSNNKESFNSFDSVDTKSSKKNVVSHQSAEILAEVHQSFDKPSTSETVDSEFSLSFIEGIRKKKEKKQTVSLFDSLTIDDVDSTEHLSHVTTHMTFDRSAKYHDDVKSITLETAIELKTLIFGNPKSSFNPEWRRQGFYFSTHPDLEYGLMQEKGGPCGLLASVQAWILRYLLFNENGKQNGKVPLSLTREEQEEALIKALTQILWRSKQPHDSQTVIAIPSKSPKFNASPSTYKADNLTERLDLYECKEKVKLEMFLKKNLTLFQQKDGIVLFLYSVVLTYGIKNVKNSTDDEKLTLIGCHGYCTQEMVNLMLVGRAVSNVFDGDKEFGQTLLHGIQSQSPIGFLSLFEHYGSCQVGDHYKNPIFPIWVVCSESHFSVLFTTDDVTKNSTFDLFYFDGLGQQDEEIRLSITPDGLKKVLNDDIDLIPPLDSCIRTKWKNALVSWNDTDPLL</sequence>
<dbReference type="GO" id="GO:0004843">
    <property type="term" value="F:cysteine-type deubiquitinase activity"/>
    <property type="evidence" value="ECO:0007669"/>
    <property type="project" value="UniProtKB-UniRule"/>
</dbReference>
<dbReference type="SMART" id="SM01174">
    <property type="entry name" value="DUF4205"/>
    <property type="match status" value="1"/>
</dbReference>
<accession>A0A7M5UYW2</accession>
<feature type="domain" description="Deubiquitinating enzyme MINDY-3/4 conserved" evidence="10">
    <location>
        <begin position="276"/>
        <end position="605"/>
    </location>
</feature>
<dbReference type="InterPro" id="IPR059022">
    <property type="entry name" value="MINDY4_N"/>
</dbReference>
<dbReference type="EC" id="3.4.19.12" evidence="8"/>
<dbReference type="OrthoDB" id="10263628at2759"/>
<feature type="region of interest" description="Disordered" evidence="9">
    <location>
        <begin position="153"/>
        <end position="173"/>
    </location>
</feature>
<reference evidence="11" key="1">
    <citation type="submission" date="2021-01" db="UniProtKB">
        <authorList>
            <consortium name="EnsemblMetazoa"/>
        </authorList>
    </citation>
    <scope>IDENTIFICATION</scope>
</reference>
<dbReference type="GO" id="GO:1990380">
    <property type="term" value="F:K48-linked deubiquitinase activity"/>
    <property type="evidence" value="ECO:0007669"/>
    <property type="project" value="UniProtKB-UniRule"/>
</dbReference>
<dbReference type="GO" id="GO:0071108">
    <property type="term" value="P:protein K48-linked deubiquitination"/>
    <property type="evidence" value="ECO:0007669"/>
    <property type="project" value="InterPro"/>
</dbReference>
<evidence type="ECO:0000256" key="4">
    <source>
        <dbReference type="ARBA" id="ARBA00022786"/>
    </source>
</evidence>
<keyword evidence="6 8" id="KW-0788">Thiol protease</keyword>
<name>A0A7M5UYW2_9CNID</name>
<dbReference type="InterPro" id="IPR039785">
    <property type="entry name" value="MINY3/4"/>
</dbReference>
<evidence type="ECO:0000256" key="1">
    <source>
        <dbReference type="ARBA" id="ARBA00000707"/>
    </source>
</evidence>
<protein>
    <recommendedName>
        <fullName evidence="8">Ubiquitin carboxyl-terminal hydrolase MINDY</fullName>
        <ecNumber evidence="8">3.4.19.12</ecNumber>
    </recommendedName>
</protein>
<dbReference type="Pfam" id="PF26038">
    <property type="entry name" value="Dimer_MINDY4_N"/>
    <property type="match status" value="1"/>
</dbReference>